<dbReference type="Proteomes" id="UP000245166">
    <property type="component" value="Unassembled WGS sequence"/>
</dbReference>
<dbReference type="OrthoDB" id="3199405at2"/>
<dbReference type="Gene3D" id="3.40.50.1820">
    <property type="entry name" value="alpha/beta hydrolase"/>
    <property type="match status" value="1"/>
</dbReference>
<dbReference type="Pfam" id="PF00135">
    <property type="entry name" value="COesterase"/>
    <property type="match status" value="1"/>
</dbReference>
<protein>
    <submittedName>
        <fullName evidence="2">Carboxylesterase</fullName>
    </submittedName>
</protein>
<comment type="caution">
    <text evidence="2">The sequence shown here is derived from an EMBL/GenBank/DDBJ whole genome shotgun (WGS) entry which is preliminary data.</text>
</comment>
<dbReference type="InterPro" id="IPR029058">
    <property type="entry name" value="AB_hydrolase_fold"/>
</dbReference>
<dbReference type="PANTHER" id="PTHR11559">
    <property type="entry name" value="CARBOXYLESTERASE"/>
    <property type="match status" value="1"/>
</dbReference>
<evidence type="ECO:0000313" key="2">
    <source>
        <dbReference type="EMBL" id="PWD50983.1"/>
    </source>
</evidence>
<dbReference type="EMBL" id="PYHR01000002">
    <property type="protein sequence ID" value="PWD50983.1"/>
    <property type="molecule type" value="Genomic_DNA"/>
</dbReference>
<dbReference type="InterPro" id="IPR050309">
    <property type="entry name" value="Type-B_Carboxylest/Lipase"/>
</dbReference>
<gene>
    <name evidence="2" type="ORF">C8046_10290</name>
</gene>
<proteinExistence type="predicted"/>
<evidence type="ECO:0000259" key="1">
    <source>
        <dbReference type="Pfam" id="PF00135"/>
    </source>
</evidence>
<reference evidence="2 3" key="1">
    <citation type="submission" date="2018-03" db="EMBL/GenBank/DDBJ databases">
        <title>Genome assembly of novel Miniimonas species PCH200.</title>
        <authorList>
            <person name="Thakur V."/>
            <person name="Kumar V."/>
            <person name="Singh D."/>
        </authorList>
    </citation>
    <scope>NUCLEOTIDE SEQUENCE [LARGE SCALE GENOMIC DNA]</scope>
    <source>
        <strain evidence="2 3">PCH200</strain>
    </source>
</reference>
<evidence type="ECO:0000313" key="3">
    <source>
        <dbReference type="Proteomes" id="UP000245166"/>
    </source>
</evidence>
<dbReference type="RefSeq" id="WP_109229365.1">
    <property type="nucleotide sequence ID" value="NZ_PYHR01000002.1"/>
</dbReference>
<dbReference type="AlphaFoldDB" id="A0A2U1ZVL3"/>
<dbReference type="InterPro" id="IPR002018">
    <property type="entry name" value="CarbesteraseB"/>
</dbReference>
<dbReference type="SUPFAM" id="SSF53474">
    <property type="entry name" value="alpha/beta-Hydrolases"/>
    <property type="match status" value="1"/>
</dbReference>
<organism evidence="2 3">
    <name type="scientific">Serinibacter arcticus</name>
    <dbReference type="NCBI Taxonomy" id="1655435"/>
    <lineage>
        <taxon>Bacteria</taxon>
        <taxon>Bacillati</taxon>
        <taxon>Actinomycetota</taxon>
        <taxon>Actinomycetes</taxon>
        <taxon>Micrococcales</taxon>
        <taxon>Beutenbergiaceae</taxon>
        <taxon>Serinibacter</taxon>
    </lineage>
</organism>
<keyword evidence="3" id="KW-1185">Reference proteome</keyword>
<name>A0A2U1ZVL3_9MICO</name>
<sequence>MTAQLADTVTTSGAGRWRGLADPAAGVVRYRNLRYARADRFAAPVLVPPGEEVNDPFSPVIACPQTADPVGDMATVMRDVRLTEDCQVATVTVPDDLAPGERLPVMVWIHGGSYVSGAGDLAIYDAAALAREGRVAVVNLTYRLGTFGFLGGDGRPANLGLLDLVVGLRWVQEAIAELGGDPGNVTVFGQSAGADAAAHLMVADGTEGLFRRLVLQSGPFGIRGRREKLLRAARGVVGEVPVGATTADVLALKGSVQRAALRFGLRAGMPFAPEYGAAPLPAEAEAEAEWRRRADEVEVMIGWTSDEAAFFLGGLPAQVKQRLTGTRTGAAARRVLVRSLTDAIYRRPGARFADLLGSAVVARYEVQWVPPGNRAGSMHAIELPLLFPAARAWRGMTMLGTLDTARLVEIGAPLRAAWTAFARGEGAPTGDITLPGGGRVTVTR</sequence>
<feature type="domain" description="Carboxylesterase type B" evidence="1">
    <location>
        <begin position="8"/>
        <end position="314"/>
    </location>
</feature>
<accession>A0A2U1ZVL3</accession>